<gene>
    <name evidence="2" type="ORF">HCT48_04425</name>
</gene>
<feature type="domain" description="HTH cro/C1-type" evidence="1">
    <location>
        <begin position="8"/>
        <end position="61"/>
    </location>
</feature>
<accession>A0A968GF89</accession>
<reference evidence="2" key="1">
    <citation type="submission" date="2020-03" db="EMBL/GenBank/DDBJ databases">
        <title>Spirochaetal bacteria isolated from arthropods constitute a novel genus Entomospira genus novum within the order Spirochaetales.</title>
        <authorList>
            <person name="Grana-Miraglia L."/>
            <person name="Sikutova S."/>
            <person name="Fingerle V."/>
            <person name="Sing A."/>
            <person name="Castillo-Ramirez S."/>
            <person name="Margos G."/>
            <person name="Rudolf I."/>
        </authorList>
    </citation>
    <scope>NUCLEOTIDE SEQUENCE</scope>
    <source>
        <strain evidence="2">BR149</strain>
    </source>
</reference>
<dbReference type="InterPro" id="IPR001387">
    <property type="entry name" value="Cro/C1-type_HTH"/>
</dbReference>
<dbReference type="GO" id="GO:0003677">
    <property type="term" value="F:DNA binding"/>
    <property type="evidence" value="ECO:0007669"/>
    <property type="project" value="InterPro"/>
</dbReference>
<dbReference type="SUPFAM" id="SSF47413">
    <property type="entry name" value="lambda repressor-like DNA-binding domains"/>
    <property type="match status" value="1"/>
</dbReference>
<protein>
    <submittedName>
        <fullName evidence="2">Helix-turn-helix transcriptional regulator</fullName>
    </submittedName>
</protein>
<evidence type="ECO:0000313" key="3">
    <source>
        <dbReference type="Proteomes" id="UP000778951"/>
    </source>
</evidence>
<organism evidence="2 3">
    <name type="scientific">Entomospira culicis</name>
    <dbReference type="NCBI Taxonomy" id="2719989"/>
    <lineage>
        <taxon>Bacteria</taxon>
        <taxon>Pseudomonadati</taxon>
        <taxon>Spirochaetota</taxon>
        <taxon>Spirochaetia</taxon>
        <taxon>Spirochaetales</taxon>
        <taxon>Spirochaetaceae</taxon>
        <taxon>Entomospira</taxon>
    </lineage>
</organism>
<dbReference type="Proteomes" id="UP000778951">
    <property type="component" value="Unassembled WGS sequence"/>
</dbReference>
<dbReference type="CDD" id="cd00093">
    <property type="entry name" value="HTH_XRE"/>
    <property type="match status" value="1"/>
</dbReference>
<dbReference type="RefSeq" id="WP_167695549.1">
    <property type="nucleotide sequence ID" value="NZ_CP118181.1"/>
</dbReference>
<evidence type="ECO:0000259" key="1">
    <source>
        <dbReference type="PROSITE" id="PS50943"/>
    </source>
</evidence>
<dbReference type="Pfam" id="PF12844">
    <property type="entry name" value="HTH_19"/>
    <property type="match status" value="1"/>
</dbReference>
<dbReference type="InterPro" id="IPR010982">
    <property type="entry name" value="Lambda_DNA-bd_dom_sf"/>
</dbReference>
<dbReference type="SMART" id="SM00530">
    <property type="entry name" value="HTH_XRE"/>
    <property type="match status" value="1"/>
</dbReference>
<dbReference type="Gene3D" id="1.10.260.40">
    <property type="entry name" value="lambda repressor-like DNA-binding domains"/>
    <property type="match status" value="1"/>
</dbReference>
<keyword evidence="3" id="KW-1185">Reference proteome</keyword>
<sequence length="118" mass="13786">MQTIGQRVRLARKHFGWTQHQAAEHLGVKQNMLSRYEREEHHIPDPIKVKLHALGINLTWLLTGEGEMLLPPPAHTPLQDVQQIRRELLSLQLTLEKTQADQQAMQIMLQRMKNIIFK</sequence>
<evidence type="ECO:0000313" key="2">
    <source>
        <dbReference type="EMBL" id="NIZ69459.1"/>
    </source>
</evidence>
<comment type="caution">
    <text evidence="2">The sequence shown here is derived from an EMBL/GenBank/DDBJ whole genome shotgun (WGS) entry which is preliminary data.</text>
</comment>
<proteinExistence type="predicted"/>
<dbReference type="EMBL" id="JAATLM010000001">
    <property type="protein sequence ID" value="NIZ69459.1"/>
    <property type="molecule type" value="Genomic_DNA"/>
</dbReference>
<name>A0A968GF89_9SPIO</name>
<dbReference type="AlphaFoldDB" id="A0A968GF89"/>
<dbReference type="PROSITE" id="PS50943">
    <property type="entry name" value="HTH_CROC1"/>
    <property type="match status" value="1"/>
</dbReference>